<organism evidence="3 4">
    <name type="scientific">Eiseniibacteriota bacterium</name>
    <dbReference type="NCBI Taxonomy" id="2212470"/>
    <lineage>
        <taxon>Bacteria</taxon>
        <taxon>Candidatus Eiseniibacteriota</taxon>
    </lineage>
</organism>
<dbReference type="CDD" id="cd15482">
    <property type="entry name" value="Sialidase_non-viral"/>
    <property type="match status" value="2"/>
</dbReference>
<reference evidence="3 4" key="1">
    <citation type="journal article" date="2019" name="Nat. Microbiol.">
        <title>Mediterranean grassland soil C-N compound turnover is dependent on rainfall and depth, and is mediated by genomically divergent microorganisms.</title>
        <authorList>
            <person name="Diamond S."/>
            <person name="Andeer P.F."/>
            <person name="Li Z."/>
            <person name="Crits-Christoph A."/>
            <person name="Burstein D."/>
            <person name="Anantharaman K."/>
            <person name="Lane K.R."/>
            <person name="Thomas B.C."/>
            <person name="Pan C."/>
            <person name="Northen T.R."/>
            <person name="Banfield J.F."/>
        </authorList>
    </citation>
    <scope>NUCLEOTIDE SEQUENCE [LARGE SCALE GENOMIC DNA]</scope>
    <source>
        <strain evidence="3">WS_11</strain>
    </source>
</reference>
<feature type="chain" id="PRO_5021741416" evidence="2">
    <location>
        <begin position="29"/>
        <end position="989"/>
    </location>
</feature>
<dbReference type="InterPro" id="IPR036278">
    <property type="entry name" value="Sialidase_sf"/>
</dbReference>
<dbReference type="SUPFAM" id="SSF49265">
    <property type="entry name" value="Fibronectin type III"/>
    <property type="match status" value="1"/>
</dbReference>
<comment type="caution">
    <text evidence="3">The sequence shown here is derived from an EMBL/GenBank/DDBJ whole genome shotgun (WGS) entry which is preliminary data.</text>
</comment>
<accession>A0A538U8I4</accession>
<dbReference type="InterPro" id="IPR015943">
    <property type="entry name" value="WD40/YVTN_repeat-like_dom_sf"/>
</dbReference>
<dbReference type="EMBL" id="VBPB01000116">
    <property type="protein sequence ID" value="TMQ72204.1"/>
    <property type="molecule type" value="Genomic_DNA"/>
</dbReference>
<feature type="signal peptide" evidence="2">
    <location>
        <begin position="1"/>
        <end position="28"/>
    </location>
</feature>
<dbReference type="InterPro" id="IPR036116">
    <property type="entry name" value="FN3_sf"/>
</dbReference>
<gene>
    <name evidence="3" type="ORF">E6K81_08115</name>
</gene>
<feature type="region of interest" description="Disordered" evidence="1">
    <location>
        <begin position="65"/>
        <end position="84"/>
    </location>
</feature>
<dbReference type="AlphaFoldDB" id="A0A538U8I4"/>
<dbReference type="Gene3D" id="2.130.10.10">
    <property type="entry name" value="YVTN repeat-like/Quinoprotein amine dehydrogenase"/>
    <property type="match status" value="1"/>
</dbReference>
<dbReference type="InterPro" id="IPR026444">
    <property type="entry name" value="Secre_tail"/>
</dbReference>
<dbReference type="Gene3D" id="2.60.120.380">
    <property type="match status" value="1"/>
</dbReference>
<protein>
    <submittedName>
        <fullName evidence="3">T9SS type A sorting domain-containing protein</fullName>
    </submittedName>
</protein>
<evidence type="ECO:0000313" key="3">
    <source>
        <dbReference type="EMBL" id="TMQ72204.1"/>
    </source>
</evidence>
<dbReference type="NCBIfam" id="TIGR04183">
    <property type="entry name" value="Por_Secre_tail"/>
    <property type="match status" value="1"/>
</dbReference>
<dbReference type="Proteomes" id="UP000319771">
    <property type="component" value="Unassembled WGS sequence"/>
</dbReference>
<name>A0A538U8I4_UNCEI</name>
<proteinExistence type="predicted"/>
<evidence type="ECO:0000313" key="4">
    <source>
        <dbReference type="Proteomes" id="UP000319771"/>
    </source>
</evidence>
<evidence type="ECO:0000256" key="1">
    <source>
        <dbReference type="SAM" id="MobiDB-lite"/>
    </source>
</evidence>
<evidence type="ECO:0000256" key="2">
    <source>
        <dbReference type="SAM" id="SignalP"/>
    </source>
</evidence>
<keyword evidence="2" id="KW-0732">Signal</keyword>
<sequence>MLRRLLARATCLAWVPLLLLSPASGAGADLMQERLAGLKAIQKQLLLAEPAETVERLERFREWHRRHPGARPKAASAGGRVGERQRWRQPMLEGDPQRPVAGRPRLVAPRSQLATPPNILVNNPAGEPLGTDQSEVSLAAYGNYVVAAWNDGIGYDNCPDCLSTQGFGYSTDGGTTWVDGDTPPGLNVGRWSSDPVVAVDEKTGVFYFSALCEPSSTESGIGVVAGSFCGGTFAWGTPVLAARTSIDVAVFDKEWTAVDSLTGNVYVSYSHFDVANGRPVSDRIRLVRSTDGGLSWSAPQTLSSPAEDGLVQGSRPAVGPGGEVYVVWHAIGDPAGPGIDRADGRDFLRLRKSTDFGASFAPEVTVESIFTNFGSGAPGWSRGLGIAYPGIAVDRSNGPHRGRVYVAWNEAIDFYDAPFGDPSTPHYENSGQFGDGNDDPRVFTEVFTVGEVLAGFITIKSDLRNPGDWDYWRFHALQGQTVVCYLDQIGAYPSGGSITLDAALRIFCADAAHPTQARGGGTRLAFSQNGIGGKEVLVYTVPADGDYYLRVASAKGQGLGSYRILTAFDSQQGERSRDHRDVFVTASDDGVTWGPPVRANDSPGYFDDWFPEVAVDGLGRVYMAHYDYRDSPDPCGGAANVYVTRSDDGGVTWIPERRVTDTTTYWSTTYSTVDPNQGDYLGLFARDTTALVAWTDGRVLPPQTTESDPNVYMAPAPIDCPNGHAPVVPVGTAGSTPHQLTLTWTAPAGFTARLIRRTAGVDLDLGPVTAEANGQIVYQDFATAPGVTYSYRLQVTGYCEASVCELKALLPCDAAPVALKASSISRDSASVTWSAPAGLAATVYRRSGTGDFVAVGQVTADAESLIAYLDLDVAPGHSYTYRLGVQGFCEAFAGQVTLTLPGFALYGAQPNPTPRDVNVYFSLDDTGAPATLELFDVSGRTVHRVSVGWLGAGPHLYNLTLGGQIKGGVYFMHLTQSGRTLTRRVLVTP</sequence>
<dbReference type="SUPFAM" id="SSF50939">
    <property type="entry name" value="Sialidases"/>
    <property type="match status" value="1"/>
</dbReference>